<keyword evidence="1" id="KW-0472">Membrane</keyword>
<keyword evidence="1" id="KW-1133">Transmembrane helix</keyword>
<evidence type="ECO:0000256" key="1">
    <source>
        <dbReference type="SAM" id="Phobius"/>
    </source>
</evidence>
<name>A0A8S5R482_9CAUD</name>
<keyword evidence="1" id="KW-0812">Transmembrane</keyword>
<proteinExistence type="predicted"/>
<accession>A0A8S5R482</accession>
<reference evidence="2" key="1">
    <citation type="journal article" date="2021" name="Proc. Natl. Acad. Sci. U.S.A.">
        <title>A Catalog of Tens of Thousands of Viruses from Human Metagenomes Reveals Hidden Associations with Chronic Diseases.</title>
        <authorList>
            <person name="Tisza M.J."/>
            <person name="Buck C.B."/>
        </authorList>
    </citation>
    <scope>NUCLEOTIDE SEQUENCE</scope>
    <source>
        <strain evidence="2">CtxlX31</strain>
    </source>
</reference>
<organism evidence="2">
    <name type="scientific">Myoviridae sp. ctxlX31</name>
    <dbReference type="NCBI Taxonomy" id="2827293"/>
    <lineage>
        <taxon>Viruses</taxon>
        <taxon>Duplodnaviria</taxon>
        <taxon>Heunggongvirae</taxon>
        <taxon>Uroviricota</taxon>
        <taxon>Caudoviricetes</taxon>
    </lineage>
</organism>
<evidence type="ECO:0000313" key="2">
    <source>
        <dbReference type="EMBL" id="DAE26176.1"/>
    </source>
</evidence>
<protein>
    <submittedName>
        <fullName evidence="2">Uncharacterized protein</fullName>
    </submittedName>
</protein>
<dbReference type="EMBL" id="BK015810">
    <property type="protein sequence ID" value="DAE26176.1"/>
    <property type="molecule type" value="Genomic_DNA"/>
</dbReference>
<feature type="transmembrane region" description="Helical" evidence="1">
    <location>
        <begin position="6"/>
        <end position="26"/>
    </location>
</feature>
<sequence>MTVSVLPMWFLICSGIGVPGQILIIGDLSEVT</sequence>